<dbReference type="InterPro" id="IPR016007">
    <property type="entry name" value="Alpha_rhamnosid"/>
</dbReference>
<dbReference type="GO" id="GO:0005975">
    <property type="term" value="P:carbohydrate metabolic process"/>
    <property type="evidence" value="ECO:0007669"/>
    <property type="project" value="InterPro"/>
</dbReference>
<evidence type="ECO:0000259" key="4">
    <source>
        <dbReference type="Pfam" id="PF05592"/>
    </source>
</evidence>
<dbReference type="InterPro" id="IPR035396">
    <property type="entry name" value="Bac_rhamnosid6H"/>
</dbReference>
<evidence type="ECO:0000259" key="5">
    <source>
        <dbReference type="Pfam" id="PF08531"/>
    </source>
</evidence>
<dbReference type="InterPro" id="IPR012341">
    <property type="entry name" value="6hp_glycosidase-like_sf"/>
</dbReference>
<feature type="domain" description="Alpha-L-rhamnosidase six-hairpin glycosidase" evidence="6">
    <location>
        <begin position="442"/>
        <end position="795"/>
    </location>
</feature>
<dbReference type="InterPro" id="IPR013737">
    <property type="entry name" value="Bac_rhamnosid_N"/>
</dbReference>
<evidence type="ECO:0000313" key="8">
    <source>
        <dbReference type="EMBL" id="CAI6089485.1"/>
    </source>
</evidence>
<proteinExistence type="predicted"/>
<organism evidence="8 9">
    <name type="scientific">Clonostachys chloroleuca</name>
    <dbReference type="NCBI Taxonomy" id="1926264"/>
    <lineage>
        <taxon>Eukaryota</taxon>
        <taxon>Fungi</taxon>
        <taxon>Dikarya</taxon>
        <taxon>Ascomycota</taxon>
        <taxon>Pezizomycotina</taxon>
        <taxon>Sordariomycetes</taxon>
        <taxon>Hypocreomycetidae</taxon>
        <taxon>Hypocreales</taxon>
        <taxon>Bionectriaceae</taxon>
        <taxon>Clonostachys</taxon>
    </lineage>
</organism>
<dbReference type="GO" id="GO:0030596">
    <property type="term" value="F:alpha-L-rhamnosidase activity"/>
    <property type="evidence" value="ECO:0007669"/>
    <property type="project" value="UniProtKB-EC"/>
</dbReference>
<dbReference type="PANTHER" id="PTHR33307:SF6">
    <property type="entry name" value="ALPHA-RHAMNOSIDASE (EUROFUNG)-RELATED"/>
    <property type="match status" value="1"/>
</dbReference>
<evidence type="ECO:0000256" key="1">
    <source>
        <dbReference type="ARBA" id="ARBA00001445"/>
    </source>
</evidence>
<dbReference type="Proteomes" id="UP001160390">
    <property type="component" value="Unassembled WGS sequence"/>
</dbReference>
<keyword evidence="3" id="KW-0378">Hydrolase</keyword>
<feature type="domain" description="Bacterial alpha-L-rhamnosidase N-terminal" evidence="5">
    <location>
        <begin position="153"/>
        <end position="307"/>
    </location>
</feature>
<feature type="domain" description="Alpha-L-rhamnosidase concanavalin-like" evidence="4">
    <location>
        <begin position="335"/>
        <end position="438"/>
    </location>
</feature>
<sequence length="905" mass="99842">MTGLCVVDVRLEHYSSGRNLGLHEAQPRVSWRFINAPANFQQEEYEIKLMQHNGGTASEVLVARNVSAESHLVPWPLADTVIGSREVWSIHVRAKGTGHDSWTPWSEACFVEAGLLSRQDWTCHRISAPWATGTTQGPLPEDLFRKEFALSSHITRARLYVTTQGVYEAEINGARVGDYFLAPGCTVYSHRLQYQTYDVTDHVQTGANCLGVRVAEGWCTGRFGFGNRRAIWADRTALLAQLEIDYADGTRQRIVTDESWEVLQGPTRFAELYDGEVYDARAEVCGWSSPGLPDTTASWSSVVALPFLPPQVALVPGYGEHVRHVQRVSPKEKITTPSGKIVLDFGQNLVGVVEIRGIKGQAGDSITVTHAEVLEHGELGLEPLRACKARDVYTLRGAGDGETYRPRFTFHGFRYVQIDGWPVGSEDVLEALEALVVHTDMEQAGTFSCSNQEVNQLFSNVRWSMRGNFLSIPTDCPQRDERLGWTGDAALFTPTATRMYKCFGLLKNWLQDVRTDQSSRGGVPPLVCPNILQGFKVWGDVWPAAIWHDVIVLTPWALWIESGDAVILEENYDAMLAWLKAIPRNSRRVAGGVLWDPDTVQLGDWLDPAAPNDEPQKAVTDSILVADAFLIHSLDLVSQTARILGRQEDAKRLELEAQAARTQFSAEYISLNGRLVSDSQTAYALAICFNLLSDAQTRRAGDRLVEIVRLAQFKIATGFAGTPFICEALVQSGHANVAFAMLLNRQCPSWLYPVSMGATTIWERWDSMLPDGTINGSGMTSFNHYALGAIAHLLVGRVAGLSPAEPGWRSSIARPVVGGGFRWAKTEQSTPYGTASCSWELLDNTAEGKQTLKVDVQVPPTTRMEVVLPGAEQEKPIVVCGGTSSFSVDYQDTGNWPVQAISYPF</sequence>
<dbReference type="Gene3D" id="2.60.40.10">
    <property type="entry name" value="Immunoglobulins"/>
    <property type="match status" value="1"/>
</dbReference>
<dbReference type="Pfam" id="PF17389">
    <property type="entry name" value="Bac_rhamnosid6H"/>
    <property type="match status" value="1"/>
</dbReference>
<accession>A0AA35M2V1</accession>
<dbReference type="SUPFAM" id="SSF48208">
    <property type="entry name" value="Six-hairpin glycosidases"/>
    <property type="match status" value="1"/>
</dbReference>
<dbReference type="InterPro" id="IPR013783">
    <property type="entry name" value="Ig-like_fold"/>
</dbReference>
<evidence type="ECO:0000259" key="6">
    <source>
        <dbReference type="Pfam" id="PF17389"/>
    </source>
</evidence>
<dbReference type="Gene3D" id="1.50.10.10">
    <property type="match status" value="1"/>
</dbReference>
<protein>
    <recommendedName>
        <fullName evidence="2">alpha-L-rhamnosidase</fullName>
        <ecNumber evidence="2">3.2.1.40</ecNumber>
    </recommendedName>
</protein>
<comment type="catalytic activity">
    <reaction evidence="1">
        <text>Hydrolysis of terminal non-reducing alpha-L-rhamnose residues in alpha-L-rhamnosides.</text>
        <dbReference type="EC" id="3.2.1.40"/>
    </reaction>
</comment>
<evidence type="ECO:0000259" key="7">
    <source>
        <dbReference type="Pfam" id="PF17390"/>
    </source>
</evidence>
<keyword evidence="9" id="KW-1185">Reference proteome</keyword>
<dbReference type="InterPro" id="IPR008928">
    <property type="entry name" value="6-hairpin_glycosidase_sf"/>
</dbReference>
<feature type="domain" description="Alpha-L-rhamnosidase C-terminal" evidence="7">
    <location>
        <begin position="800"/>
        <end position="875"/>
    </location>
</feature>
<dbReference type="PANTHER" id="PTHR33307">
    <property type="entry name" value="ALPHA-RHAMNOSIDASE (EUROFUNG)"/>
    <property type="match status" value="1"/>
</dbReference>
<dbReference type="Gene3D" id="2.60.420.10">
    <property type="entry name" value="Maltose phosphorylase, domain 3"/>
    <property type="match status" value="1"/>
</dbReference>
<evidence type="ECO:0000256" key="3">
    <source>
        <dbReference type="ARBA" id="ARBA00022801"/>
    </source>
</evidence>
<name>A0AA35M2V1_9HYPO</name>
<evidence type="ECO:0000256" key="2">
    <source>
        <dbReference type="ARBA" id="ARBA00012652"/>
    </source>
</evidence>
<reference evidence="8" key="1">
    <citation type="submission" date="2023-01" db="EMBL/GenBank/DDBJ databases">
        <authorList>
            <person name="Piombo E."/>
        </authorList>
    </citation>
    <scope>NUCLEOTIDE SEQUENCE</scope>
</reference>
<dbReference type="AlphaFoldDB" id="A0AA35M2V1"/>
<dbReference type="EMBL" id="CABFNP030001008">
    <property type="protein sequence ID" value="CAI6089485.1"/>
    <property type="molecule type" value="Genomic_DNA"/>
</dbReference>
<dbReference type="Pfam" id="PF05592">
    <property type="entry name" value="Bac_rhamnosid"/>
    <property type="match status" value="1"/>
</dbReference>
<dbReference type="Pfam" id="PF25788">
    <property type="entry name" value="Ig_Rha78A_N"/>
    <property type="match status" value="1"/>
</dbReference>
<dbReference type="Pfam" id="PF08531">
    <property type="entry name" value="Bac_rhamnosid_N"/>
    <property type="match status" value="1"/>
</dbReference>
<dbReference type="InterPro" id="IPR035398">
    <property type="entry name" value="Bac_rhamnosid_C"/>
</dbReference>
<evidence type="ECO:0000313" key="9">
    <source>
        <dbReference type="Proteomes" id="UP001160390"/>
    </source>
</evidence>
<dbReference type="Pfam" id="PF17390">
    <property type="entry name" value="Bac_rhamnosid_C"/>
    <property type="match status" value="1"/>
</dbReference>
<dbReference type="Gene3D" id="2.60.120.260">
    <property type="entry name" value="Galactose-binding domain-like"/>
    <property type="match status" value="2"/>
</dbReference>
<comment type="caution">
    <text evidence="8">The sequence shown here is derived from an EMBL/GenBank/DDBJ whole genome shotgun (WGS) entry which is preliminary data.</text>
</comment>
<dbReference type="EC" id="3.2.1.40" evidence="2"/>
<dbReference type="InterPro" id="IPR008902">
    <property type="entry name" value="Rhamnosid_concanavalin"/>
</dbReference>
<gene>
    <name evidence="8" type="ORF">CCHLO57077_00011909</name>
</gene>
<dbReference type="PIRSF" id="PIRSF010631">
    <property type="entry name" value="A-rhamnsds"/>
    <property type="match status" value="1"/>
</dbReference>